<comment type="caution">
    <text evidence="2">The sequence shown here is derived from an EMBL/GenBank/DDBJ whole genome shotgun (WGS) entry which is preliminary data.</text>
</comment>
<evidence type="ECO:0000256" key="1">
    <source>
        <dbReference type="SAM" id="MobiDB-lite"/>
    </source>
</evidence>
<proteinExistence type="predicted"/>
<evidence type="ECO:0000313" key="3">
    <source>
        <dbReference type="Proteomes" id="UP000185911"/>
    </source>
</evidence>
<feature type="region of interest" description="Disordered" evidence="1">
    <location>
        <begin position="25"/>
        <end position="47"/>
    </location>
</feature>
<dbReference type="AlphaFoldDB" id="A0A1Q8YID7"/>
<sequence length="47" mass="5540">MKYQVAPPDRVRFNLMRHPEDIKISRQPRRSASNPARRLGYAHAVPR</sequence>
<dbReference type="EMBL" id="MSYM01000007">
    <property type="protein sequence ID" value="OLP07834.1"/>
    <property type="molecule type" value="Genomic_DNA"/>
</dbReference>
<accession>A0A1Q8YID7</accession>
<gene>
    <name evidence="2" type="ORF">BLL52_0931</name>
</gene>
<protein>
    <submittedName>
        <fullName evidence="2">Uncharacterized protein</fullName>
    </submittedName>
</protein>
<organism evidence="2 3">
    <name type="scientific">Rhodoferax antarcticus ANT.BR</name>
    <dbReference type="NCBI Taxonomy" id="1111071"/>
    <lineage>
        <taxon>Bacteria</taxon>
        <taxon>Pseudomonadati</taxon>
        <taxon>Pseudomonadota</taxon>
        <taxon>Betaproteobacteria</taxon>
        <taxon>Burkholderiales</taxon>
        <taxon>Comamonadaceae</taxon>
        <taxon>Rhodoferax</taxon>
    </lineage>
</organism>
<reference evidence="2 3" key="1">
    <citation type="submission" date="2017-01" db="EMBL/GenBank/DDBJ databases">
        <title>Genome sequence of Rhodoferax antarcticus ANT.BR, a psychrophilic purple nonsulfur bacterium from an Antarctic microbial mat.</title>
        <authorList>
            <person name="Baker J."/>
            <person name="Riester C."/>
            <person name="Skinner B."/>
            <person name="Newell A."/>
            <person name="Swingley W."/>
            <person name="Madigan M."/>
            <person name="Jung D."/>
            <person name="Asao M."/>
            <person name="Chen M."/>
            <person name="Loughlin P."/>
            <person name="Pan H."/>
            <person name="Lin S."/>
            <person name="Li N."/>
            <person name="Shaw J."/>
            <person name="Prado M."/>
            <person name="Sherman C."/>
            <person name="Li X."/>
            <person name="Tang J."/>
            <person name="Blankenship R."/>
            <person name="Zhao T."/>
            <person name="Touchman J."/>
            <person name="Sattley M."/>
        </authorList>
    </citation>
    <scope>NUCLEOTIDE SEQUENCE [LARGE SCALE GENOMIC DNA]</scope>
    <source>
        <strain evidence="2 3">ANT.BR</strain>
    </source>
</reference>
<evidence type="ECO:0000313" key="2">
    <source>
        <dbReference type="EMBL" id="OLP07834.1"/>
    </source>
</evidence>
<name>A0A1Q8YID7_9BURK</name>
<keyword evidence="3" id="KW-1185">Reference proteome</keyword>
<dbReference type="Proteomes" id="UP000185911">
    <property type="component" value="Unassembled WGS sequence"/>
</dbReference>